<dbReference type="EMBL" id="QXFY01001810">
    <property type="protein sequence ID" value="KAE9308979.1"/>
    <property type="molecule type" value="Genomic_DNA"/>
</dbReference>
<dbReference type="Proteomes" id="UP000486351">
    <property type="component" value="Unassembled WGS sequence"/>
</dbReference>
<comment type="caution">
    <text evidence="1">The sequence shown here is derived from an EMBL/GenBank/DDBJ whole genome shotgun (WGS) entry which is preliminary data.</text>
</comment>
<accession>A0A6G0QZF3</accession>
<name>A0A6G0QZF3_9STRA</name>
<sequence>MILLVAITSCPRTATVPRGPGFVATTVFVVSPASFASCRKPCVCAASTEDASSWSCAIAGSVACCPAVALDRSSSVVPLGVASLCSLSGWNTFAAEVATITSHLSTAASPLAASKPRVLPSLARNFARLFLPIAASDFAGALESASATTFVLPGRYCTSNSYFCRLNAHRCSLPVKLLLVINHFNAA</sequence>
<organism evidence="1 2">
    <name type="scientific">Phytophthora fragariae</name>
    <dbReference type="NCBI Taxonomy" id="53985"/>
    <lineage>
        <taxon>Eukaryota</taxon>
        <taxon>Sar</taxon>
        <taxon>Stramenopiles</taxon>
        <taxon>Oomycota</taxon>
        <taxon>Peronosporomycetes</taxon>
        <taxon>Peronosporales</taxon>
        <taxon>Peronosporaceae</taxon>
        <taxon>Phytophthora</taxon>
    </lineage>
</organism>
<evidence type="ECO:0000313" key="2">
    <source>
        <dbReference type="Proteomes" id="UP000486351"/>
    </source>
</evidence>
<protein>
    <submittedName>
        <fullName evidence="1">Uncharacterized protein</fullName>
    </submittedName>
</protein>
<proteinExistence type="predicted"/>
<gene>
    <name evidence="1" type="ORF">PF008_g20828</name>
</gene>
<evidence type="ECO:0000313" key="1">
    <source>
        <dbReference type="EMBL" id="KAE9308979.1"/>
    </source>
</evidence>
<dbReference type="AlphaFoldDB" id="A0A6G0QZF3"/>
<reference evidence="1 2" key="1">
    <citation type="submission" date="2018-09" db="EMBL/GenBank/DDBJ databases">
        <title>Genomic investigation of the strawberry pathogen Phytophthora fragariae indicates pathogenicity is determined by transcriptional variation in three key races.</title>
        <authorList>
            <person name="Adams T.M."/>
            <person name="Armitage A.D."/>
            <person name="Sobczyk M.K."/>
            <person name="Bates H.J."/>
            <person name="Dunwell J.M."/>
            <person name="Nellist C.F."/>
            <person name="Harrison R.J."/>
        </authorList>
    </citation>
    <scope>NUCLEOTIDE SEQUENCE [LARGE SCALE GENOMIC DNA]</scope>
    <source>
        <strain evidence="1 2">NOV-77</strain>
    </source>
</reference>